<reference evidence="1" key="2">
    <citation type="submission" date="2020-11" db="EMBL/GenBank/DDBJ databases">
        <authorList>
            <person name="McCartney M.A."/>
            <person name="Auch B."/>
            <person name="Kono T."/>
            <person name="Mallez S."/>
            <person name="Becker A."/>
            <person name="Gohl D.M."/>
            <person name="Silverstein K.A.T."/>
            <person name="Koren S."/>
            <person name="Bechman K.B."/>
            <person name="Herman A."/>
            <person name="Abrahante J.E."/>
            <person name="Garbe J."/>
        </authorList>
    </citation>
    <scope>NUCLEOTIDE SEQUENCE</scope>
    <source>
        <strain evidence="1">Duluth1</strain>
        <tissue evidence="1">Whole animal</tissue>
    </source>
</reference>
<dbReference type="Proteomes" id="UP000828390">
    <property type="component" value="Unassembled WGS sequence"/>
</dbReference>
<dbReference type="AlphaFoldDB" id="A0A9D4MRK9"/>
<accession>A0A9D4MRK9</accession>
<sequence length="71" mass="7781">MYAGLSTKPYAKPLATGKANSIITEIADLGEDGTPAGGRMTAGGESKQEYQLEAVRPYIRLHADHHHHRYM</sequence>
<evidence type="ECO:0000313" key="2">
    <source>
        <dbReference type="Proteomes" id="UP000828390"/>
    </source>
</evidence>
<evidence type="ECO:0000313" key="1">
    <source>
        <dbReference type="EMBL" id="KAH3881211.1"/>
    </source>
</evidence>
<name>A0A9D4MRK9_DREPO</name>
<comment type="caution">
    <text evidence="1">The sequence shown here is derived from an EMBL/GenBank/DDBJ whole genome shotgun (WGS) entry which is preliminary data.</text>
</comment>
<keyword evidence="2" id="KW-1185">Reference proteome</keyword>
<dbReference type="EMBL" id="JAIWYP010000001">
    <property type="protein sequence ID" value="KAH3881211.1"/>
    <property type="molecule type" value="Genomic_DNA"/>
</dbReference>
<protein>
    <submittedName>
        <fullName evidence="1">Uncharacterized protein</fullName>
    </submittedName>
</protein>
<proteinExistence type="predicted"/>
<gene>
    <name evidence="1" type="ORF">DPMN_005134</name>
</gene>
<organism evidence="1 2">
    <name type="scientific">Dreissena polymorpha</name>
    <name type="common">Zebra mussel</name>
    <name type="synonym">Mytilus polymorpha</name>
    <dbReference type="NCBI Taxonomy" id="45954"/>
    <lineage>
        <taxon>Eukaryota</taxon>
        <taxon>Metazoa</taxon>
        <taxon>Spiralia</taxon>
        <taxon>Lophotrochozoa</taxon>
        <taxon>Mollusca</taxon>
        <taxon>Bivalvia</taxon>
        <taxon>Autobranchia</taxon>
        <taxon>Heteroconchia</taxon>
        <taxon>Euheterodonta</taxon>
        <taxon>Imparidentia</taxon>
        <taxon>Neoheterodontei</taxon>
        <taxon>Myida</taxon>
        <taxon>Dreissenoidea</taxon>
        <taxon>Dreissenidae</taxon>
        <taxon>Dreissena</taxon>
    </lineage>
</organism>
<reference evidence="1" key="1">
    <citation type="journal article" date="2019" name="bioRxiv">
        <title>The Genome of the Zebra Mussel, Dreissena polymorpha: A Resource for Invasive Species Research.</title>
        <authorList>
            <person name="McCartney M.A."/>
            <person name="Auch B."/>
            <person name="Kono T."/>
            <person name="Mallez S."/>
            <person name="Zhang Y."/>
            <person name="Obille A."/>
            <person name="Becker A."/>
            <person name="Abrahante J.E."/>
            <person name="Garbe J."/>
            <person name="Badalamenti J.P."/>
            <person name="Herman A."/>
            <person name="Mangelson H."/>
            <person name="Liachko I."/>
            <person name="Sullivan S."/>
            <person name="Sone E.D."/>
            <person name="Koren S."/>
            <person name="Silverstein K.A.T."/>
            <person name="Beckman K.B."/>
            <person name="Gohl D.M."/>
        </authorList>
    </citation>
    <scope>NUCLEOTIDE SEQUENCE</scope>
    <source>
        <strain evidence="1">Duluth1</strain>
        <tissue evidence="1">Whole animal</tissue>
    </source>
</reference>